<accession>A0A7R7XJK0</accession>
<feature type="compositionally biased region" description="Basic residues" evidence="1">
    <location>
        <begin position="116"/>
        <end position="128"/>
    </location>
</feature>
<dbReference type="Proteomes" id="UP000654913">
    <property type="component" value="Chromosome 3"/>
</dbReference>
<sequence length="286" mass="31697">MRSSSKPRSSRSTADRRYSARYLILVYRDTGPHFDPLEIQRLVAREQGKCTIVRQAGSNYLAFVDFAGKRFQTRNLGLFDVQGYHPKWIHVTSYPWRTLDEMMAQGHVLWNGIARPHKQASPSRKRAPAGKAPASSNPWELVGSATNEASLQDFLQKEMDSEDSKAPERQLDKIDSGVPVAGGETEMARNVQYWQDGYRAGYKAAMAMSNIHQPVSNTSLSTAVPPPGAEVSQLFVSNDGADSDGAESTCCSQSYALPGDSDILGEVSQLDWNLELEDVWNRQLVA</sequence>
<dbReference type="GeneID" id="64972631"/>
<dbReference type="EMBL" id="AP024445">
    <property type="protein sequence ID" value="BCS22626.1"/>
    <property type="molecule type" value="Genomic_DNA"/>
</dbReference>
<dbReference type="RefSeq" id="XP_041554820.1">
    <property type="nucleotide sequence ID" value="XM_041701990.1"/>
</dbReference>
<organism evidence="2 3">
    <name type="scientific">Aspergillus puulaauensis</name>
    <dbReference type="NCBI Taxonomy" id="1220207"/>
    <lineage>
        <taxon>Eukaryota</taxon>
        <taxon>Fungi</taxon>
        <taxon>Dikarya</taxon>
        <taxon>Ascomycota</taxon>
        <taxon>Pezizomycotina</taxon>
        <taxon>Eurotiomycetes</taxon>
        <taxon>Eurotiomycetidae</taxon>
        <taxon>Eurotiales</taxon>
        <taxon>Aspergillaceae</taxon>
        <taxon>Aspergillus</taxon>
    </lineage>
</organism>
<dbReference type="OrthoDB" id="4524047at2759"/>
<evidence type="ECO:0000313" key="3">
    <source>
        <dbReference type="Proteomes" id="UP000654913"/>
    </source>
</evidence>
<evidence type="ECO:0000313" key="2">
    <source>
        <dbReference type="EMBL" id="BCS22626.1"/>
    </source>
</evidence>
<dbReference type="AlphaFoldDB" id="A0A7R7XJK0"/>
<dbReference type="KEGG" id="apuu:APUU_30851S"/>
<name>A0A7R7XJK0_9EURO</name>
<gene>
    <name evidence="2" type="ORF">APUU_30851S</name>
</gene>
<feature type="compositionally biased region" description="Basic and acidic residues" evidence="1">
    <location>
        <begin position="157"/>
        <end position="175"/>
    </location>
</feature>
<evidence type="ECO:0000256" key="1">
    <source>
        <dbReference type="SAM" id="MobiDB-lite"/>
    </source>
</evidence>
<reference evidence="2" key="1">
    <citation type="submission" date="2021-01" db="EMBL/GenBank/DDBJ databases">
        <authorList>
            <consortium name="Aspergillus puulaauensis MK2 genome sequencing consortium"/>
            <person name="Kazuki M."/>
            <person name="Futagami T."/>
        </authorList>
    </citation>
    <scope>NUCLEOTIDE SEQUENCE</scope>
    <source>
        <strain evidence="2">MK2</strain>
    </source>
</reference>
<reference evidence="2" key="2">
    <citation type="submission" date="2021-02" db="EMBL/GenBank/DDBJ databases">
        <title>Aspergillus puulaauensis MK2 genome sequence.</title>
        <authorList>
            <person name="Futagami T."/>
            <person name="Mori K."/>
            <person name="Kadooka C."/>
            <person name="Tanaka T."/>
        </authorList>
    </citation>
    <scope>NUCLEOTIDE SEQUENCE</scope>
    <source>
        <strain evidence="2">MK2</strain>
    </source>
</reference>
<proteinExistence type="predicted"/>
<feature type="region of interest" description="Disordered" evidence="1">
    <location>
        <begin position="116"/>
        <end position="140"/>
    </location>
</feature>
<keyword evidence="3" id="KW-1185">Reference proteome</keyword>
<protein>
    <submittedName>
        <fullName evidence="2">Uncharacterized protein</fullName>
    </submittedName>
</protein>
<feature type="region of interest" description="Disordered" evidence="1">
    <location>
        <begin position="157"/>
        <end position="181"/>
    </location>
</feature>